<accession>A0A3P1BTG1</accession>
<gene>
    <name evidence="2" type="ORF">EHT25_12885</name>
</gene>
<keyword evidence="1" id="KW-0732">Signal</keyword>
<evidence type="ECO:0000313" key="2">
    <source>
        <dbReference type="EMBL" id="RRB04391.1"/>
    </source>
</evidence>
<reference evidence="2 3" key="1">
    <citation type="submission" date="2018-11" db="EMBL/GenBank/DDBJ databases">
        <authorList>
            <person name="Zhou Z."/>
            <person name="Wang G."/>
        </authorList>
    </citation>
    <scope>NUCLEOTIDE SEQUENCE [LARGE SCALE GENOMIC DNA]</scope>
    <source>
        <strain evidence="2 3">KCTC52004</strain>
    </source>
</reference>
<evidence type="ECO:0000256" key="1">
    <source>
        <dbReference type="SAM" id="SignalP"/>
    </source>
</evidence>
<sequence>MSKKLNFVCGAILLCINTLYAQTAPAPAKPKLFYIHEDPVYAAKVSDFEKVSKELIDQYKKYSIPDSWITIKDQDNKYYTIVPIENMASLDHDPMAPLVEKMGKDAFRDIFKAFDQCYPSHRDYIVRWSNSLSYMPGGENEKPSDFPYRKYYYIYYKPENQSKVGEVAKKMKDLNVSKGGKLRYNAYISGFGNSENFLLIEEVAKSEDDYKTLDAYDKKMMGDEVNKLLAELKGVSIRMETKLATVRPDLSYSLVK</sequence>
<feature type="chain" id="PRO_5018078181" evidence="1">
    <location>
        <begin position="22"/>
        <end position="256"/>
    </location>
</feature>
<name>A0A3P1BTG1_9BACT</name>
<dbReference type="Proteomes" id="UP000271925">
    <property type="component" value="Unassembled WGS sequence"/>
</dbReference>
<keyword evidence="3" id="KW-1185">Reference proteome</keyword>
<evidence type="ECO:0000313" key="3">
    <source>
        <dbReference type="Proteomes" id="UP000271925"/>
    </source>
</evidence>
<organism evidence="2 3">
    <name type="scientific">Larkinella rosea</name>
    <dbReference type="NCBI Taxonomy" id="2025312"/>
    <lineage>
        <taxon>Bacteria</taxon>
        <taxon>Pseudomonadati</taxon>
        <taxon>Bacteroidota</taxon>
        <taxon>Cytophagia</taxon>
        <taxon>Cytophagales</taxon>
        <taxon>Spirosomataceae</taxon>
        <taxon>Larkinella</taxon>
    </lineage>
</organism>
<feature type="signal peptide" evidence="1">
    <location>
        <begin position="1"/>
        <end position="21"/>
    </location>
</feature>
<dbReference type="EMBL" id="RQJO01000008">
    <property type="protein sequence ID" value="RRB04391.1"/>
    <property type="molecule type" value="Genomic_DNA"/>
</dbReference>
<proteinExistence type="predicted"/>
<dbReference type="OrthoDB" id="1426903at2"/>
<dbReference type="RefSeq" id="WP_124875067.1">
    <property type="nucleotide sequence ID" value="NZ_RQJO01000008.1"/>
</dbReference>
<protein>
    <submittedName>
        <fullName evidence="2">Uncharacterized protein</fullName>
    </submittedName>
</protein>
<dbReference type="AlphaFoldDB" id="A0A3P1BTG1"/>
<comment type="caution">
    <text evidence="2">The sequence shown here is derived from an EMBL/GenBank/DDBJ whole genome shotgun (WGS) entry which is preliminary data.</text>
</comment>